<dbReference type="Pfam" id="PF10743">
    <property type="entry name" value="Phage_Cox"/>
    <property type="match status" value="1"/>
</dbReference>
<dbReference type="Proteomes" id="UP000254331">
    <property type="component" value="Unassembled WGS sequence"/>
</dbReference>
<dbReference type="AlphaFoldDB" id="A0A379F8K3"/>
<dbReference type="RefSeq" id="WP_115370558.1">
    <property type="nucleotide sequence ID" value="NZ_JAPZVS010000007.1"/>
</dbReference>
<reference evidence="1 2" key="1">
    <citation type="submission" date="2018-06" db="EMBL/GenBank/DDBJ databases">
        <authorList>
            <consortium name="Pathogen Informatics"/>
            <person name="Doyle S."/>
        </authorList>
    </citation>
    <scope>NUCLEOTIDE SEQUENCE [LARGE SCALE GENOMIC DNA]</scope>
    <source>
        <strain evidence="1 2">NCTC10376</strain>
    </source>
</reference>
<dbReference type="Gene3D" id="6.10.200.10">
    <property type="entry name" value="Regulatory phage protein Cox"/>
    <property type="match status" value="1"/>
</dbReference>
<proteinExistence type="predicted"/>
<evidence type="ECO:0000313" key="2">
    <source>
        <dbReference type="Proteomes" id="UP000254331"/>
    </source>
</evidence>
<sequence>MNKEAINVKFPVNAVPLAKFAELIGKGYEATRSMAKAGKLPIIEFRDPMKPDARAGELWVSITEFNRGMDDAYSNLPKEQRDAWRLWVGL</sequence>
<evidence type="ECO:0000313" key="1">
    <source>
        <dbReference type="EMBL" id="SUC15921.1"/>
    </source>
</evidence>
<dbReference type="EMBL" id="UGTW01000001">
    <property type="protein sequence ID" value="SUC15921.1"/>
    <property type="molecule type" value="Genomic_DNA"/>
</dbReference>
<dbReference type="InterPro" id="IPR038147">
    <property type="entry name" value="Cox_sf"/>
</dbReference>
<organism evidence="1 2">
    <name type="scientific">Proteus vulgaris</name>
    <dbReference type="NCBI Taxonomy" id="585"/>
    <lineage>
        <taxon>Bacteria</taxon>
        <taxon>Pseudomonadati</taxon>
        <taxon>Pseudomonadota</taxon>
        <taxon>Gammaproteobacteria</taxon>
        <taxon>Enterobacterales</taxon>
        <taxon>Morganellaceae</taxon>
        <taxon>Proteus</taxon>
    </lineage>
</organism>
<gene>
    <name evidence="1" type="ORF">NCTC10376_01803</name>
</gene>
<accession>A0A379F8K3</accession>
<dbReference type="InterPro" id="IPR019679">
    <property type="entry name" value="Phage_P2_Cox"/>
</dbReference>
<protein>
    <submittedName>
        <fullName evidence="1">Phage Cox regulatory protein</fullName>
    </submittedName>
</protein>
<name>A0A379F8K3_PROVU</name>